<evidence type="ECO:0000256" key="3">
    <source>
        <dbReference type="ARBA" id="ARBA00022741"/>
    </source>
</evidence>
<reference evidence="9" key="1">
    <citation type="submission" date="2018-12" db="EMBL/GenBank/DDBJ databases">
        <title>Tengunoibacter tsumagoiensis gen. nov., sp. nov., Dictyobacter kobayashii sp. nov., D. alpinus sp. nov., and D. joshuensis sp. nov. and description of Dictyobacteraceae fam. nov. within the order Ktedonobacterales isolated from Tengu-no-mugimeshi.</title>
        <authorList>
            <person name="Wang C.M."/>
            <person name="Zheng Y."/>
            <person name="Sakai Y."/>
            <person name="Toyoda A."/>
            <person name="Minakuchi Y."/>
            <person name="Abe K."/>
            <person name="Yokota A."/>
            <person name="Yabe S."/>
        </authorList>
    </citation>
    <scope>NUCLEOTIDE SEQUENCE [LARGE SCALE GENOMIC DNA]</scope>
    <source>
        <strain evidence="9">Uno11</strain>
    </source>
</reference>
<dbReference type="Pfam" id="PF00069">
    <property type="entry name" value="Pkinase"/>
    <property type="match status" value="1"/>
</dbReference>
<evidence type="ECO:0000313" key="9">
    <source>
        <dbReference type="Proteomes" id="UP000287188"/>
    </source>
</evidence>
<comment type="caution">
    <text evidence="8">The sequence shown here is derived from an EMBL/GenBank/DDBJ whole genome shotgun (WGS) entry which is preliminary data.</text>
</comment>
<dbReference type="Gene3D" id="3.30.200.20">
    <property type="entry name" value="Phosphorylase Kinase, domain 1"/>
    <property type="match status" value="1"/>
</dbReference>
<keyword evidence="9" id="KW-1185">Reference proteome</keyword>
<organism evidence="8 9">
    <name type="scientific">Dictyobacter kobayashii</name>
    <dbReference type="NCBI Taxonomy" id="2014872"/>
    <lineage>
        <taxon>Bacteria</taxon>
        <taxon>Bacillati</taxon>
        <taxon>Chloroflexota</taxon>
        <taxon>Ktedonobacteria</taxon>
        <taxon>Ktedonobacterales</taxon>
        <taxon>Dictyobacteraceae</taxon>
        <taxon>Dictyobacter</taxon>
    </lineage>
</organism>
<dbReference type="Gene3D" id="1.10.510.10">
    <property type="entry name" value="Transferase(Phosphotransferase) domain 1"/>
    <property type="match status" value="1"/>
</dbReference>
<dbReference type="PROSITE" id="PS00107">
    <property type="entry name" value="PROTEIN_KINASE_ATP"/>
    <property type="match status" value="1"/>
</dbReference>
<dbReference type="EMBL" id="BIFS01000002">
    <property type="protein sequence ID" value="GCE23545.1"/>
    <property type="molecule type" value="Genomic_DNA"/>
</dbReference>
<dbReference type="OrthoDB" id="146908at2"/>
<feature type="binding site" evidence="6">
    <location>
        <position position="77"/>
    </location>
    <ligand>
        <name>ATP</name>
        <dbReference type="ChEBI" id="CHEBI:30616"/>
    </ligand>
</feature>
<dbReference type="GO" id="GO:0004674">
    <property type="term" value="F:protein serine/threonine kinase activity"/>
    <property type="evidence" value="ECO:0007669"/>
    <property type="project" value="UniProtKB-EC"/>
</dbReference>
<dbReference type="AlphaFoldDB" id="A0A402AWS4"/>
<dbReference type="Proteomes" id="UP000287188">
    <property type="component" value="Unassembled WGS sequence"/>
</dbReference>
<keyword evidence="4" id="KW-0418">Kinase</keyword>
<keyword evidence="5 6" id="KW-0067">ATP-binding</keyword>
<keyword evidence="3 6" id="KW-0547">Nucleotide-binding</keyword>
<evidence type="ECO:0000256" key="1">
    <source>
        <dbReference type="ARBA" id="ARBA00012513"/>
    </source>
</evidence>
<dbReference type="EC" id="2.7.11.1" evidence="1"/>
<evidence type="ECO:0000256" key="6">
    <source>
        <dbReference type="PROSITE-ProRule" id="PRU10141"/>
    </source>
</evidence>
<sequence length="361" mass="40229">MEHNMQYEPQAGSKALFCLGHPSHALQPEEVVCRVCDALAAHTTLGIYEVQKLLGIGRSGHAYQAIHQRSGQPVAIKLFPAFMANPELWEAARREVRVTTALRHSSILSVFSCSTWSPEQLDGGSGAHYEWPSDSTSMYLLTLCQYIPGTLSHFVNYLQKGENQQALYEHGSSPRALVIHVLQQIGSALATAHARGIAHGALVPGNILFSSYERVWVADFGLARLQPPPAPYLPPELYAAAQASQQGNVQAYWKAANPASDQYMFAMLCQQLLPQTLQKQDYEPLLPVLNRAIHPKPERRYPSLQLLIQDLVALTGRPAQPQLAQQFKQPRWDHIDVFQRLPVHRQARALIWLTHGAIAIH</sequence>
<dbReference type="PROSITE" id="PS50011">
    <property type="entry name" value="PROTEIN_KINASE_DOM"/>
    <property type="match status" value="1"/>
</dbReference>
<dbReference type="PANTHER" id="PTHR43289:SF6">
    <property type="entry name" value="SERINE_THREONINE-PROTEIN KINASE NEKL-3"/>
    <property type="match status" value="1"/>
</dbReference>
<dbReference type="SMART" id="SM00220">
    <property type="entry name" value="S_TKc"/>
    <property type="match status" value="1"/>
</dbReference>
<dbReference type="InterPro" id="IPR011009">
    <property type="entry name" value="Kinase-like_dom_sf"/>
</dbReference>
<dbReference type="SUPFAM" id="SSF56112">
    <property type="entry name" value="Protein kinase-like (PK-like)"/>
    <property type="match status" value="1"/>
</dbReference>
<evidence type="ECO:0000259" key="7">
    <source>
        <dbReference type="PROSITE" id="PS50011"/>
    </source>
</evidence>
<evidence type="ECO:0000256" key="2">
    <source>
        <dbReference type="ARBA" id="ARBA00022679"/>
    </source>
</evidence>
<name>A0A402AWS4_9CHLR</name>
<dbReference type="InterPro" id="IPR017441">
    <property type="entry name" value="Protein_kinase_ATP_BS"/>
</dbReference>
<evidence type="ECO:0000256" key="5">
    <source>
        <dbReference type="ARBA" id="ARBA00022840"/>
    </source>
</evidence>
<protein>
    <recommendedName>
        <fullName evidence="1">non-specific serine/threonine protein kinase</fullName>
        <ecNumber evidence="1">2.7.11.1</ecNumber>
    </recommendedName>
</protein>
<gene>
    <name evidence="8" type="ORF">KDK_73450</name>
</gene>
<keyword evidence="2" id="KW-0808">Transferase</keyword>
<dbReference type="GO" id="GO:0005524">
    <property type="term" value="F:ATP binding"/>
    <property type="evidence" value="ECO:0007669"/>
    <property type="project" value="UniProtKB-UniRule"/>
</dbReference>
<dbReference type="PANTHER" id="PTHR43289">
    <property type="entry name" value="MITOGEN-ACTIVATED PROTEIN KINASE KINASE KINASE 20-RELATED"/>
    <property type="match status" value="1"/>
</dbReference>
<proteinExistence type="predicted"/>
<feature type="domain" description="Protein kinase" evidence="7">
    <location>
        <begin position="48"/>
        <end position="361"/>
    </location>
</feature>
<evidence type="ECO:0000313" key="8">
    <source>
        <dbReference type="EMBL" id="GCE23545.1"/>
    </source>
</evidence>
<dbReference type="InterPro" id="IPR000719">
    <property type="entry name" value="Prot_kinase_dom"/>
</dbReference>
<accession>A0A402AWS4</accession>
<evidence type="ECO:0000256" key="4">
    <source>
        <dbReference type="ARBA" id="ARBA00022777"/>
    </source>
</evidence>